<dbReference type="GO" id="GO:0072546">
    <property type="term" value="C:EMC complex"/>
    <property type="evidence" value="ECO:0007669"/>
    <property type="project" value="UniProtKB-UniRule"/>
</dbReference>
<dbReference type="GeneID" id="63748672"/>
<dbReference type="STRING" id="1073089.A0A1L9RPK0"/>
<dbReference type="VEuPathDB" id="FungiDB:ASPWEDRAFT_26236"/>
<dbReference type="SUPFAM" id="SSF48452">
    <property type="entry name" value="TPR-like"/>
    <property type="match status" value="1"/>
</dbReference>
<organism evidence="6 7">
    <name type="scientific">Aspergillus wentii DTO 134E9</name>
    <dbReference type="NCBI Taxonomy" id="1073089"/>
    <lineage>
        <taxon>Eukaryota</taxon>
        <taxon>Fungi</taxon>
        <taxon>Dikarya</taxon>
        <taxon>Ascomycota</taxon>
        <taxon>Pezizomycotina</taxon>
        <taxon>Eurotiomycetes</taxon>
        <taxon>Eurotiomycetidae</taxon>
        <taxon>Eurotiales</taxon>
        <taxon>Aspergillaceae</taxon>
        <taxon>Aspergillus</taxon>
        <taxon>Aspergillus subgen. Cremei</taxon>
    </lineage>
</organism>
<dbReference type="Pfam" id="PF22890">
    <property type="entry name" value="TPR_EMC2"/>
    <property type="match status" value="1"/>
</dbReference>
<evidence type="ECO:0000313" key="7">
    <source>
        <dbReference type="Proteomes" id="UP000184383"/>
    </source>
</evidence>
<dbReference type="EMBL" id="KV878211">
    <property type="protein sequence ID" value="OJJ36783.1"/>
    <property type="molecule type" value="Genomic_DNA"/>
</dbReference>
<evidence type="ECO:0000256" key="2">
    <source>
        <dbReference type="ARBA" id="ARBA00022803"/>
    </source>
</evidence>
<gene>
    <name evidence="6" type="ORF">ASPWEDRAFT_26236</name>
</gene>
<evidence type="ECO:0000256" key="3">
    <source>
        <dbReference type="PROSITE-ProRule" id="PRU00339"/>
    </source>
</evidence>
<dbReference type="PROSITE" id="PS50005">
    <property type="entry name" value="TPR"/>
    <property type="match status" value="1"/>
</dbReference>
<comment type="subcellular location">
    <subcellularLocation>
        <location evidence="4">Endoplasmic reticulum membrane</location>
        <topology evidence="4">Peripheral membrane protein</topology>
        <orientation evidence="4">Cytoplasmic side</orientation>
    </subcellularLocation>
</comment>
<dbReference type="RefSeq" id="XP_040690459.1">
    <property type="nucleotide sequence ID" value="XM_040832824.1"/>
</dbReference>
<proteinExistence type="inferred from homology"/>
<keyword evidence="1" id="KW-0677">Repeat</keyword>
<evidence type="ECO:0000313" key="6">
    <source>
        <dbReference type="EMBL" id="OJJ36783.1"/>
    </source>
</evidence>
<reference evidence="7" key="1">
    <citation type="journal article" date="2017" name="Genome Biol.">
        <title>Comparative genomics reveals high biological diversity and specific adaptations in the industrially and medically important fungal genus Aspergillus.</title>
        <authorList>
            <person name="de Vries R.P."/>
            <person name="Riley R."/>
            <person name="Wiebenga A."/>
            <person name="Aguilar-Osorio G."/>
            <person name="Amillis S."/>
            <person name="Uchima C.A."/>
            <person name="Anderluh G."/>
            <person name="Asadollahi M."/>
            <person name="Askin M."/>
            <person name="Barry K."/>
            <person name="Battaglia E."/>
            <person name="Bayram O."/>
            <person name="Benocci T."/>
            <person name="Braus-Stromeyer S.A."/>
            <person name="Caldana C."/>
            <person name="Canovas D."/>
            <person name="Cerqueira G.C."/>
            <person name="Chen F."/>
            <person name="Chen W."/>
            <person name="Choi C."/>
            <person name="Clum A."/>
            <person name="Dos Santos R.A."/>
            <person name="Damasio A.R."/>
            <person name="Diallinas G."/>
            <person name="Emri T."/>
            <person name="Fekete E."/>
            <person name="Flipphi M."/>
            <person name="Freyberg S."/>
            <person name="Gallo A."/>
            <person name="Gournas C."/>
            <person name="Habgood R."/>
            <person name="Hainaut M."/>
            <person name="Harispe M.L."/>
            <person name="Henrissat B."/>
            <person name="Hilden K.S."/>
            <person name="Hope R."/>
            <person name="Hossain A."/>
            <person name="Karabika E."/>
            <person name="Karaffa L."/>
            <person name="Karanyi Z."/>
            <person name="Krasevec N."/>
            <person name="Kuo A."/>
            <person name="Kusch H."/>
            <person name="LaButti K."/>
            <person name="Lagendijk E.L."/>
            <person name="Lapidus A."/>
            <person name="Levasseur A."/>
            <person name="Lindquist E."/>
            <person name="Lipzen A."/>
            <person name="Logrieco A.F."/>
            <person name="MacCabe A."/>
            <person name="Maekelae M.R."/>
            <person name="Malavazi I."/>
            <person name="Melin P."/>
            <person name="Meyer V."/>
            <person name="Mielnichuk N."/>
            <person name="Miskei M."/>
            <person name="Molnar A.P."/>
            <person name="Mule G."/>
            <person name="Ngan C.Y."/>
            <person name="Orejas M."/>
            <person name="Orosz E."/>
            <person name="Ouedraogo J.P."/>
            <person name="Overkamp K.M."/>
            <person name="Park H.-S."/>
            <person name="Perrone G."/>
            <person name="Piumi F."/>
            <person name="Punt P.J."/>
            <person name="Ram A.F."/>
            <person name="Ramon A."/>
            <person name="Rauscher S."/>
            <person name="Record E."/>
            <person name="Riano-Pachon D.M."/>
            <person name="Robert V."/>
            <person name="Roehrig J."/>
            <person name="Ruller R."/>
            <person name="Salamov A."/>
            <person name="Salih N.S."/>
            <person name="Samson R.A."/>
            <person name="Sandor E."/>
            <person name="Sanguinetti M."/>
            <person name="Schuetze T."/>
            <person name="Sepcic K."/>
            <person name="Shelest E."/>
            <person name="Sherlock G."/>
            <person name="Sophianopoulou V."/>
            <person name="Squina F.M."/>
            <person name="Sun H."/>
            <person name="Susca A."/>
            <person name="Todd R.B."/>
            <person name="Tsang A."/>
            <person name="Unkles S.E."/>
            <person name="van de Wiele N."/>
            <person name="van Rossen-Uffink D."/>
            <person name="Oliveira J.V."/>
            <person name="Vesth T.C."/>
            <person name="Visser J."/>
            <person name="Yu J.-H."/>
            <person name="Zhou M."/>
            <person name="Andersen M.R."/>
            <person name="Archer D.B."/>
            <person name="Baker S.E."/>
            <person name="Benoit I."/>
            <person name="Brakhage A.A."/>
            <person name="Braus G.H."/>
            <person name="Fischer R."/>
            <person name="Frisvad J.C."/>
            <person name="Goldman G.H."/>
            <person name="Houbraken J."/>
            <person name="Oakley B."/>
            <person name="Pocsi I."/>
            <person name="Scazzocchio C."/>
            <person name="Seiboth B."/>
            <person name="vanKuyk P.A."/>
            <person name="Wortman J."/>
            <person name="Dyer P.S."/>
            <person name="Grigoriev I.V."/>
        </authorList>
    </citation>
    <scope>NUCLEOTIDE SEQUENCE [LARGE SCALE GENOMIC DNA]</scope>
    <source>
        <strain evidence="7">DTO 134E9</strain>
    </source>
</reference>
<dbReference type="InterPro" id="IPR055217">
    <property type="entry name" value="TPR_EMC2"/>
</dbReference>
<dbReference type="PANTHER" id="PTHR12760">
    <property type="entry name" value="TETRATRICOPEPTIDE REPEAT PROTEIN"/>
    <property type="match status" value="1"/>
</dbReference>
<comment type="subunit">
    <text evidence="4">Component of the ER membrane protein complex (EMC).</text>
</comment>
<name>A0A1L9RPK0_ASPWE</name>
<dbReference type="OrthoDB" id="124397at2759"/>
<keyword evidence="4" id="KW-0256">Endoplasmic reticulum</keyword>
<dbReference type="InterPro" id="IPR019734">
    <property type="entry name" value="TPR_rpt"/>
</dbReference>
<dbReference type="InterPro" id="IPR039856">
    <property type="entry name" value="EMC2-like"/>
</dbReference>
<sequence>MHGSHDIHSSDLIATLRFSQQATMILDRHPETSSFFLPSSAPENPEEYGKTEQLFFSSLQTGDDKSAQRCLDRLTQRFGPSNERIMGLHGLYKEAIAEDSSALERCLREYDNQLLENPVNLPVLKRRVALLCAMSRPTDAITALIKLIETTPTDAEAWCELSSLYQSQGMYSQAIFSLEEVLLITPNAWNIHACLGELLYICASSPETQAPHKLLARSLRFFCRSIELCDNYLRGLYGLTLVSSLLLQDQHSKYLPQDHLVAQPEDTPLKSTILELNAVAVKKLHRILQAQPMNYQGREYSQSELIAAKELLNQFHGSH</sequence>
<evidence type="ECO:0000259" key="5">
    <source>
        <dbReference type="Pfam" id="PF22890"/>
    </source>
</evidence>
<protein>
    <recommendedName>
        <fullName evidence="4">ER membrane protein complex subunit 2</fullName>
    </recommendedName>
</protein>
<evidence type="ECO:0000256" key="1">
    <source>
        <dbReference type="ARBA" id="ARBA00022737"/>
    </source>
</evidence>
<comment type="function">
    <text evidence="4">Part of the endoplasmic reticulum membrane protein complex (EMC) that enables the energy-independent insertion into endoplasmic reticulum membranes of newly synthesized membrane proteins.</text>
</comment>
<dbReference type="InterPro" id="IPR011990">
    <property type="entry name" value="TPR-like_helical_dom_sf"/>
</dbReference>
<dbReference type="Gene3D" id="1.25.40.10">
    <property type="entry name" value="Tetratricopeptide repeat domain"/>
    <property type="match status" value="1"/>
</dbReference>
<feature type="domain" description="EMC2 TPR-like" evidence="5">
    <location>
        <begin position="91"/>
        <end position="207"/>
    </location>
</feature>
<keyword evidence="2 3" id="KW-0802">TPR repeat</keyword>
<feature type="repeat" description="TPR" evidence="3">
    <location>
        <begin position="155"/>
        <end position="188"/>
    </location>
</feature>
<dbReference type="AlphaFoldDB" id="A0A1L9RPK0"/>
<accession>A0A1L9RPK0</accession>
<dbReference type="Proteomes" id="UP000184383">
    <property type="component" value="Unassembled WGS sequence"/>
</dbReference>
<keyword evidence="4" id="KW-0472">Membrane</keyword>
<keyword evidence="7" id="KW-1185">Reference proteome</keyword>
<comment type="similarity">
    <text evidence="4">Belongs to the EMC2 family.</text>
</comment>
<evidence type="ECO:0000256" key="4">
    <source>
        <dbReference type="RuleBase" id="RU367091"/>
    </source>
</evidence>